<evidence type="ECO:0000313" key="2">
    <source>
        <dbReference type="EMBL" id="SDK38933.1"/>
    </source>
</evidence>
<proteinExistence type="predicted"/>
<dbReference type="EMBL" id="FNET01000005">
    <property type="protein sequence ID" value="SDK38933.1"/>
    <property type="molecule type" value="Genomic_DNA"/>
</dbReference>
<protein>
    <submittedName>
        <fullName evidence="2">Uncharacterized protein</fullName>
    </submittedName>
</protein>
<dbReference type="RefSeq" id="WP_090006332.1">
    <property type="nucleotide sequence ID" value="NZ_FNET01000005.1"/>
</dbReference>
<gene>
    <name evidence="2" type="ORF">SAMN04488074_105329</name>
</gene>
<accession>A0A1G9BHJ5</accession>
<sequence length="116" mass="12275">MTQDNTGKLAEELRLLIDTAAERMQPWLQRVSEAGDGSHTPETCGWCPLCNGVALLRGDRSELAAKAAEHAAGLVAVLRAALREPGTAQPSPPAGDEPAADAGQRVQHIKVVRKSD</sequence>
<dbReference type="Proteomes" id="UP000199682">
    <property type="component" value="Unassembled WGS sequence"/>
</dbReference>
<feature type="compositionally biased region" description="Basic residues" evidence="1">
    <location>
        <begin position="107"/>
        <end position="116"/>
    </location>
</feature>
<name>A0A1G9BHJ5_9PSEU</name>
<evidence type="ECO:0000313" key="3">
    <source>
        <dbReference type="Proteomes" id="UP000199682"/>
    </source>
</evidence>
<evidence type="ECO:0000256" key="1">
    <source>
        <dbReference type="SAM" id="MobiDB-lite"/>
    </source>
</evidence>
<feature type="region of interest" description="Disordered" evidence="1">
    <location>
        <begin position="84"/>
        <end position="116"/>
    </location>
</feature>
<dbReference type="AlphaFoldDB" id="A0A1G9BHJ5"/>
<reference evidence="3" key="1">
    <citation type="submission" date="2016-10" db="EMBL/GenBank/DDBJ databases">
        <authorList>
            <person name="Varghese N."/>
            <person name="Submissions S."/>
        </authorList>
    </citation>
    <scope>NUCLEOTIDE SEQUENCE [LARGE SCALE GENOMIC DNA]</scope>
    <source>
        <strain evidence="3">DSM 44796</strain>
    </source>
</reference>
<organism evidence="2 3">
    <name type="scientific">Lentzea albidocapillata subsp. violacea</name>
    <dbReference type="NCBI Taxonomy" id="128104"/>
    <lineage>
        <taxon>Bacteria</taxon>
        <taxon>Bacillati</taxon>
        <taxon>Actinomycetota</taxon>
        <taxon>Actinomycetes</taxon>
        <taxon>Pseudonocardiales</taxon>
        <taxon>Pseudonocardiaceae</taxon>
        <taxon>Lentzea</taxon>
    </lineage>
</organism>